<comment type="caution">
    <text evidence="16">The sequence shown here is derived from an EMBL/GenBank/DDBJ whole genome shotgun (WGS) entry which is preliminary data.</text>
</comment>
<comment type="similarity">
    <text evidence="1 13">Belongs to the ATPase B chain family.</text>
</comment>
<dbReference type="GO" id="GO:0046961">
    <property type="term" value="F:proton-transporting ATPase activity, rotational mechanism"/>
    <property type="evidence" value="ECO:0007669"/>
    <property type="project" value="TreeGrafter"/>
</dbReference>
<dbReference type="InterPro" id="IPR050059">
    <property type="entry name" value="ATP_synthase_B_chain"/>
</dbReference>
<keyword evidence="9" id="KW-0066">ATP synthesis</keyword>
<dbReference type="GO" id="GO:0045259">
    <property type="term" value="C:proton-transporting ATP synthase complex"/>
    <property type="evidence" value="ECO:0007669"/>
    <property type="project" value="UniProtKB-KW"/>
</dbReference>
<evidence type="ECO:0000256" key="9">
    <source>
        <dbReference type="ARBA" id="ARBA00023310"/>
    </source>
</evidence>
<dbReference type="GO" id="GO:0012505">
    <property type="term" value="C:endomembrane system"/>
    <property type="evidence" value="ECO:0007669"/>
    <property type="project" value="UniProtKB-SubCell"/>
</dbReference>
<dbReference type="PANTHER" id="PTHR33445:SF2">
    <property type="entry name" value="ATP SYNTHASE SUBUNIT B', CHLOROPLASTIC"/>
    <property type="match status" value="1"/>
</dbReference>
<evidence type="ECO:0000313" key="17">
    <source>
        <dbReference type="Proteomes" id="UP000014975"/>
    </source>
</evidence>
<reference evidence="16 17" key="1">
    <citation type="journal article" date="2013" name="Genome Announc.">
        <title>Draft genome sequences for three mercury-methylating, sulfate-reducing bacteria.</title>
        <authorList>
            <person name="Brown S.D."/>
            <person name="Hurt R.A.Jr."/>
            <person name="Gilmour C.C."/>
            <person name="Elias D.A."/>
        </authorList>
    </citation>
    <scope>NUCLEOTIDE SEQUENCE [LARGE SCALE GENOMIC DNA]</scope>
    <source>
        <strain evidence="16 17">DSM 16529</strain>
    </source>
</reference>
<dbReference type="CDD" id="cd06503">
    <property type="entry name" value="ATP-synt_Fo_b"/>
    <property type="match status" value="1"/>
</dbReference>
<protein>
    <submittedName>
        <fullName evidence="16">H+transporting two-sector ATPase B/B' subunit</fullName>
    </submittedName>
</protein>
<evidence type="ECO:0000256" key="11">
    <source>
        <dbReference type="ARBA" id="ARBA00025614"/>
    </source>
</evidence>
<evidence type="ECO:0000256" key="13">
    <source>
        <dbReference type="RuleBase" id="RU003848"/>
    </source>
</evidence>
<dbReference type="STRING" id="1121439.dsat_0221"/>
<dbReference type="PATRIC" id="fig|1121439.3.peg.1568"/>
<evidence type="ECO:0000256" key="5">
    <source>
        <dbReference type="ARBA" id="ARBA00022781"/>
    </source>
</evidence>
<keyword evidence="7 13" id="KW-0406">Ion transport</keyword>
<keyword evidence="6 15" id="KW-1133">Transmembrane helix</keyword>
<organism evidence="16 17">
    <name type="scientific">Alkalidesulfovibrio alkalitolerans DSM 16529</name>
    <dbReference type="NCBI Taxonomy" id="1121439"/>
    <lineage>
        <taxon>Bacteria</taxon>
        <taxon>Pseudomonadati</taxon>
        <taxon>Thermodesulfobacteriota</taxon>
        <taxon>Desulfovibrionia</taxon>
        <taxon>Desulfovibrionales</taxon>
        <taxon>Desulfovibrionaceae</taxon>
        <taxon>Alkalidesulfovibrio</taxon>
    </lineage>
</organism>
<proteinExistence type="inferred from homology"/>
<evidence type="ECO:0000256" key="15">
    <source>
        <dbReference type="SAM" id="Phobius"/>
    </source>
</evidence>
<keyword evidence="2 13" id="KW-0813">Transport</keyword>
<comment type="function">
    <text evidence="10">F(1)F(0) ATP synthase produces ATP from ADP in the presence of a proton or sodium gradient. F-type ATPases consist of two structural domains, F(1) containing the extramembraneous catalytic core and F(0) containing the membrane proton channel, linked together by a central stalk and a peripheral stalk. During catalysis, ATP synthesis in the catalytic domain of F(1) is coupled via a rotary mechanism of the central stalk subunits to proton translocation.</text>
</comment>
<keyword evidence="4 13" id="KW-0812">Transmembrane</keyword>
<keyword evidence="17" id="KW-1185">Reference proteome</keyword>
<name>S7T8I6_9BACT</name>
<evidence type="ECO:0000256" key="10">
    <source>
        <dbReference type="ARBA" id="ARBA00025198"/>
    </source>
</evidence>
<keyword evidence="3 13" id="KW-0138">CF(0)</keyword>
<keyword evidence="5 13" id="KW-0375">Hydrogen ion transport</keyword>
<feature type="transmembrane region" description="Helical" evidence="15">
    <location>
        <begin position="6"/>
        <end position="27"/>
    </location>
</feature>
<feature type="coiled-coil region" evidence="14">
    <location>
        <begin position="52"/>
        <end position="97"/>
    </location>
</feature>
<evidence type="ECO:0000256" key="7">
    <source>
        <dbReference type="ARBA" id="ARBA00023065"/>
    </source>
</evidence>
<sequence>MIDIDVTIWIQLANFLIIWFIMNQILLKPIRGIIRKRAEHKSEQLDAITGFTDNASKKLKDFEAALAQARAAGAAEREALKAKAQEREQELISAAQQEASAQLASARADLGAQADKASQALKANVRAMAEKATARILG</sequence>
<dbReference type="RefSeq" id="WP_020886915.1">
    <property type="nucleotide sequence ID" value="NZ_ATHI01000026.1"/>
</dbReference>
<evidence type="ECO:0000256" key="6">
    <source>
        <dbReference type="ARBA" id="ARBA00022989"/>
    </source>
</evidence>
<evidence type="ECO:0000256" key="2">
    <source>
        <dbReference type="ARBA" id="ARBA00022448"/>
    </source>
</evidence>
<dbReference type="OrthoDB" id="9794968at2"/>
<evidence type="ECO:0000256" key="4">
    <source>
        <dbReference type="ARBA" id="ARBA00022692"/>
    </source>
</evidence>
<comment type="function">
    <text evidence="11">Component of the F(0) channel, it forms part of the peripheral stalk, linking F(1) to F(0). The b'-subunit is a diverged and duplicated form of b found in plants and photosynthetic bacteria.</text>
</comment>
<gene>
    <name evidence="16" type="ORF">dsat_0221</name>
</gene>
<dbReference type="PANTHER" id="PTHR33445">
    <property type="entry name" value="ATP SYNTHASE SUBUNIT B', CHLOROPLASTIC"/>
    <property type="match status" value="1"/>
</dbReference>
<keyword evidence="8 15" id="KW-0472">Membrane</keyword>
<comment type="subcellular location">
    <subcellularLocation>
        <location evidence="12">Endomembrane system</location>
        <topology evidence="12">Single-pass membrane protein</topology>
    </subcellularLocation>
</comment>
<evidence type="ECO:0000256" key="1">
    <source>
        <dbReference type="ARBA" id="ARBA00005513"/>
    </source>
</evidence>
<dbReference type="eggNOG" id="COG0711">
    <property type="taxonomic scope" value="Bacteria"/>
</dbReference>
<dbReference type="Proteomes" id="UP000014975">
    <property type="component" value="Unassembled WGS sequence"/>
</dbReference>
<dbReference type="AlphaFoldDB" id="S7T8I6"/>
<dbReference type="Pfam" id="PF00430">
    <property type="entry name" value="ATP-synt_B"/>
    <property type="match status" value="1"/>
</dbReference>
<evidence type="ECO:0000256" key="3">
    <source>
        <dbReference type="ARBA" id="ARBA00022547"/>
    </source>
</evidence>
<evidence type="ECO:0000313" key="16">
    <source>
        <dbReference type="EMBL" id="EPR32780.1"/>
    </source>
</evidence>
<keyword evidence="14" id="KW-0175">Coiled coil</keyword>
<dbReference type="GO" id="GO:0015986">
    <property type="term" value="P:proton motive force-driven ATP synthesis"/>
    <property type="evidence" value="ECO:0007669"/>
    <property type="project" value="InterPro"/>
</dbReference>
<evidence type="ECO:0000256" key="8">
    <source>
        <dbReference type="ARBA" id="ARBA00023136"/>
    </source>
</evidence>
<dbReference type="EMBL" id="ATHI01000026">
    <property type="protein sequence ID" value="EPR32780.1"/>
    <property type="molecule type" value="Genomic_DNA"/>
</dbReference>
<accession>S7T8I6</accession>
<dbReference type="InterPro" id="IPR002146">
    <property type="entry name" value="ATP_synth_b/b'su_bac/chlpt"/>
</dbReference>
<evidence type="ECO:0000256" key="12">
    <source>
        <dbReference type="ARBA" id="ARBA00037847"/>
    </source>
</evidence>
<evidence type="ECO:0000256" key="14">
    <source>
        <dbReference type="SAM" id="Coils"/>
    </source>
</evidence>